<reference evidence="2" key="2">
    <citation type="submission" date="2020-09" db="EMBL/GenBank/DDBJ databases">
        <authorList>
            <person name="Sun Q."/>
            <person name="Zhou Y."/>
        </authorList>
    </citation>
    <scope>NUCLEOTIDE SEQUENCE</scope>
    <source>
        <strain evidence="2">CGMCC 1.15448</strain>
    </source>
</reference>
<keyword evidence="1" id="KW-1133">Transmembrane helix</keyword>
<protein>
    <submittedName>
        <fullName evidence="2">Uncharacterized protein</fullName>
    </submittedName>
</protein>
<evidence type="ECO:0000256" key="1">
    <source>
        <dbReference type="SAM" id="Phobius"/>
    </source>
</evidence>
<dbReference type="EMBL" id="BMJC01000007">
    <property type="protein sequence ID" value="GGB23148.1"/>
    <property type="molecule type" value="Genomic_DNA"/>
</dbReference>
<dbReference type="AlphaFoldDB" id="A0A8J2UIN5"/>
<evidence type="ECO:0000313" key="2">
    <source>
        <dbReference type="EMBL" id="GGB23148.1"/>
    </source>
</evidence>
<dbReference type="RefSeq" id="WP_188937649.1">
    <property type="nucleotide sequence ID" value="NZ_BMJC01000007.1"/>
</dbReference>
<feature type="transmembrane region" description="Helical" evidence="1">
    <location>
        <begin position="20"/>
        <end position="39"/>
    </location>
</feature>
<keyword evidence="3" id="KW-1185">Reference proteome</keyword>
<sequence length="212" mass="23709">MNKTSWPEVILEALKKPWALYLISGLIVVILAAAGGLSVARLSIDDPTWRWRLFIPGLILLAVAIIIVLFRSKPAEVSPKKIKRKYKPINVDLEPGFVQSTFSITLSFKNHPPESRIYAVEFNPRTNEHWPRGSFVINPENNTGKLTITCGKDDNIPRTIIIAYIGDNSMKMVDQHNFCVRHGGTVGILNFCSDFISLEKIPVLRWGPAACA</sequence>
<feature type="transmembrane region" description="Helical" evidence="1">
    <location>
        <begin position="51"/>
        <end position="70"/>
    </location>
</feature>
<gene>
    <name evidence="2" type="ORF">GCM10011511_53830</name>
</gene>
<dbReference type="Proteomes" id="UP000607559">
    <property type="component" value="Unassembled WGS sequence"/>
</dbReference>
<evidence type="ECO:0000313" key="3">
    <source>
        <dbReference type="Proteomes" id="UP000607559"/>
    </source>
</evidence>
<organism evidence="2 3">
    <name type="scientific">Puia dinghuensis</name>
    <dbReference type="NCBI Taxonomy" id="1792502"/>
    <lineage>
        <taxon>Bacteria</taxon>
        <taxon>Pseudomonadati</taxon>
        <taxon>Bacteroidota</taxon>
        <taxon>Chitinophagia</taxon>
        <taxon>Chitinophagales</taxon>
        <taxon>Chitinophagaceae</taxon>
        <taxon>Puia</taxon>
    </lineage>
</organism>
<name>A0A8J2UIN5_9BACT</name>
<comment type="caution">
    <text evidence="2">The sequence shown here is derived from an EMBL/GenBank/DDBJ whole genome shotgun (WGS) entry which is preliminary data.</text>
</comment>
<reference evidence="2" key="1">
    <citation type="journal article" date="2014" name="Int. J. Syst. Evol. Microbiol.">
        <title>Complete genome sequence of Corynebacterium casei LMG S-19264T (=DSM 44701T), isolated from a smear-ripened cheese.</title>
        <authorList>
            <consortium name="US DOE Joint Genome Institute (JGI-PGF)"/>
            <person name="Walter F."/>
            <person name="Albersmeier A."/>
            <person name="Kalinowski J."/>
            <person name="Ruckert C."/>
        </authorList>
    </citation>
    <scope>NUCLEOTIDE SEQUENCE</scope>
    <source>
        <strain evidence="2">CGMCC 1.15448</strain>
    </source>
</reference>
<proteinExistence type="predicted"/>
<accession>A0A8J2UIN5</accession>
<keyword evidence="1" id="KW-0472">Membrane</keyword>
<keyword evidence="1" id="KW-0812">Transmembrane</keyword>